<reference evidence="5 6" key="1">
    <citation type="submission" date="2019-03" db="EMBL/GenBank/DDBJ databases">
        <authorList>
            <person name="Gaulin E."/>
            <person name="Dumas B."/>
        </authorList>
    </citation>
    <scope>NUCLEOTIDE SEQUENCE [LARGE SCALE GENOMIC DNA]</scope>
    <source>
        <strain evidence="5">CBS 568.67</strain>
    </source>
</reference>
<feature type="repeat" description="WD" evidence="3">
    <location>
        <begin position="129"/>
        <end position="168"/>
    </location>
</feature>
<dbReference type="InterPro" id="IPR020472">
    <property type="entry name" value="WD40_PAC1"/>
</dbReference>
<dbReference type="PRINTS" id="PR00320">
    <property type="entry name" value="GPROTEINBRPT"/>
</dbReference>
<evidence type="ECO:0000256" key="2">
    <source>
        <dbReference type="ARBA" id="ARBA00022737"/>
    </source>
</evidence>
<keyword evidence="6" id="KW-1185">Reference proteome</keyword>
<sequence length="718" mass="79423">MALATVHFTPEEVFGVSGERHLASSGDEHVVAHHSLHPSPGLTAFKCIPGIALFTGRQDGKLLVWSFADQGCLLPQGHLFGGHAGPVLALEFTKRHDHSQLLFSGSADRTIKVWDPTRPYVDEPCIQTLNAHGGSVTVVKVAGTTLISCSVDRTIKLWQPDKGRALLLHPWYICTQTLSNGGSWPTAICLRSADLSNTYVADSTGGVSVYTTANSRERLDPLNEDQLKLKRLHNHFHQLGITQILPIPDQNLVVTISFDTKAQVFDATTGNVIMTMENPKHCRYTGCDWDKANHELHVVDDRGHLYIWSIDTEKCLKCEKLEKVPILAVTVFPGYGHDVERPQRTLTMTSGNTVLIQRANGATMYSIRRDATYIECQGHRDAIVSVVAIVPRRQEHITSSGDLNLFSASIDNTLRCWDPYDLRVLYGFEEKEGELSCMTYSAVRNRLVTGNENGNLKQWNVDNGQYFTARVHNNTVSCVITASLGAHEFLITGDYDGVIWIWEMLAGDAPVPHFKVQSKEPNHESEILCLAFNDGAYLASPHAAFFAAGDNNGDILLYCLDDQDLLTTLSNHEDAVTCLAFDGAFLFSGSDDCSIKIWNVLDPRSAYELGFIQAHAMSVRDLIVLPPLGHLVSCAYDGKIRVWNYQSCGSYGNYASLIHEFKKKEKMRCLAFWPGKNSIVCGTGDKTVLIFTLPLHLVTPGCLLTPLTPSKTPQGNRE</sequence>
<keyword evidence="1 3" id="KW-0853">WD repeat</keyword>
<dbReference type="Proteomes" id="UP000332933">
    <property type="component" value="Unassembled WGS sequence"/>
</dbReference>
<dbReference type="PROSITE" id="PS50082">
    <property type="entry name" value="WD_REPEATS_2"/>
    <property type="match status" value="5"/>
</dbReference>
<evidence type="ECO:0000313" key="4">
    <source>
        <dbReference type="EMBL" id="KAF0699348.1"/>
    </source>
</evidence>
<dbReference type="InterPro" id="IPR036322">
    <property type="entry name" value="WD40_repeat_dom_sf"/>
</dbReference>
<dbReference type="EMBL" id="CAADRA010005204">
    <property type="protein sequence ID" value="VFT86940.1"/>
    <property type="molecule type" value="Genomic_DNA"/>
</dbReference>
<gene>
    <name evidence="5" type="primary">Aste57867_10064</name>
    <name evidence="4" type="ORF">As57867_010025</name>
    <name evidence="5" type="ORF">ASTE57867_10064</name>
</gene>
<dbReference type="PANTHER" id="PTHR19848:SF8">
    <property type="entry name" value="F-BOX AND WD REPEAT DOMAIN CONTAINING 7"/>
    <property type="match status" value="1"/>
</dbReference>
<protein>
    <submittedName>
        <fullName evidence="5">Aste57867_10064 protein</fullName>
    </submittedName>
</protein>
<evidence type="ECO:0000256" key="1">
    <source>
        <dbReference type="ARBA" id="ARBA00022574"/>
    </source>
</evidence>
<accession>A0A485KPV3</accession>
<organism evidence="5 6">
    <name type="scientific">Aphanomyces stellatus</name>
    <dbReference type="NCBI Taxonomy" id="120398"/>
    <lineage>
        <taxon>Eukaryota</taxon>
        <taxon>Sar</taxon>
        <taxon>Stramenopiles</taxon>
        <taxon>Oomycota</taxon>
        <taxon>Saprolegniomycetes</taxon>
        <taxon>Saprolegniales</taxon>
        <taxon>Verrucalvaceae</taxon>
        <taxon>Aphanomyces</taxon>
    </lineage>
</organism>
<evidence type="ECO:0000313" key="5">
    <source>
        <dbReference type="EMBL" id="VFT86940.1"/>
    </source>
</evidence>
<evidence type="ECO:0000313" key="6">
    <source>
        <dbReference type="Proteomes" id="UP000332933"/>
    </source>
</evidence>
<evidence type="ECO:0000256" key="3">
    <source>
        <dbReference type="PROSITE-ProRule" id="PRU00221"/>
    </source>
</evidence>
<dbReference type="OrthoDB" id="674604at2759"/>
<dbReference type="Pfam" id="PF00400">
    <property type="entry name" value="WD40"/>
    <property type="match status" value="6"/>
</dbReference>
<feature type="repeat" description="WD" evidence="3">
    <location>
        <begin position="428"/>
        <end position="469"/>
    </location>
</feature>
<name>A0A485KPV3_9STRA</name>
<dbReference type="InterPro" id="IPR001680">
    <property type="entry name" value="WD40_rpt"/>
</dbReference>
<dbReference type="Gene3D" id="2.130.10.10">
    <property type="entry name" value="YVTN repeat-like/Quinoprotein amine dehydrogenase"/>
    <property type="match status" value="3"/>
</dbReference>
<dbReference type="PANTHER" id="PTHR19848">
    <property type="entry name" value="WD40 REPEAT PROTEIN"/>
    <property type="match status" value="1"/>
</dbReference>
<dbReference type="PROSITE" id="PS00678">
    <property type="entry name" value="WD_REPEATS_1"/>
    <property type="match status" value="2"/>
</dbReference>
<dbReference type="EMBL" id="VJMH01005183">
    <property type="protein sequence ID" value="KAF0699348.1"/>
    <property type="molecule type" value="Genomic_DNA"/>
</dbReference>
<feature type="repeat" description="WD" evidence="3">
    <location>
        <begin position="80"/>
        <end position="115"/>
    </location>
</feature>
<dbReference type="SUPFAM" id="SSF50978">
    <property type="entry name" value="WD40 repeat-like"/>
    <property type="match status" value="2"/>
</dbReference>
<dbReference type="InterPro" id="IPR015943">
    <property type="entry name" value="WD40/YVTN_repeat-like_dom_sf"/>
</dbReference>
<dbReference type="PROSITE" id="PS50294">
    <property type="entry name" value="WD_REPEATS_REGION"/>
    <property type="match status" value="3"/>
</dbReference>
<dbReference type="InterPro" id="IPR019775">
    <property type="entry name" value="WD40_repeat_CS"/>
</dbReference>
<keyword evidence="2" id="KW-0677">Repeat</keyword>
<feature type="repeat" description="WD" evidence="3">
    <location>
        <begin position="569"/>
        <end position="608"/>
    </location>
</feature>
<dbReference type="SMART" id="SM00320">
    <property type="entry name" value="WD40"/>
    <property type="match status" value="12"/>
</dbReference>
<reference evidence="4" key="2">
    <citation type="submission" date="2019-06" db="EMBL/GenBank/DDBJ databases">
        <title>Genomics analysis of Aphanomyces spp. identifies a new class of oomycete effector associated with host adaptation.</title>
        <authorList>
            <person name="Gaulin E."/>
        </authorList>
    </citation>
    <scope>NUCLEOTIDE SEQUENCE</scope>
    <source>
        <strain evidence="4">CBS 578.67</strain>
    </source>
</reference>
<feature type="repeat" description="WD" evidence="3">
    <location>
        <begin position="612"/>
        <end position="647"/>
    </location>
</feature>
<proteinExistence type="predicted"/>
<dbReference type="AlphaFoldDB" id="A0A485KPV3"/>